<reference evidence="2" key="1">
    <citation type="journal article" date="2021" name="PeerJ">
        <title>Extensive microbial diversity within the chicken gut microbiome revealed by metagenomics and culture.</title>
        <authorList>
            <person name="Gilroy R."/>
            <person name="Ravi A."/>
            <person name="Getino M."/>
            <person name="Pursley I."/>
            <person name="Horton D.L."/>
            <person name="Alikhan N.F."/>
            <person name="Baker D."/>
            <person name="Gharbi K."/>
            <person name="Hall N."/>
            <person name="Watson M."/>
            <person name="Adriaenssens E.M."/>
            <person name="Foster-Nyarko E."/>
            <person name="Jarju S."/>
            <person name="Secka A."/>
            <person name="Antonio M."/>
            <person name="Oren A."/>
            <person name="Chaudhuri R.R."/>
            <person name="La Ragione R."/>
            <person name="Hildebrand F."/>
            <person name="Pallen M.J."/>
        </authorList>
    </citation>
    <scope>NUCLEOTIDE SEQUENCE</scope>
    <source>
        <strain evidence="2">MalCec1-1739</strain>
    </source>
</reference>
<comment type="caution">
    <text evidence="2">The sequence shown here is derived from an EMBL/GenBank/DDBJ whole genome shotgun (WGS) entry which is preliminary data.</text>
</comment>
<evidence type="ECO:0000256" key="1">
    <source>
        <dbReference type="SAM" id="SignalP"/>
    </source>
</evidence>
<reference evidence="2" key="2">
    <citation type="submission" date="2021-04" db="EMBL/GenBank/DDBJ databases">
        <authorList>
            <person name="Gilroy R."/>
        </authorList>
    </citation>
    <scope>NUCLEOTIDE SEQUENCE</scope>
    <source>
        <strain evidence="2">MalCec1-1739</strain>
    </source>
</reference>
<keyword evidence="1" id="KW-0732">Signal</keyword>
<dbReference type="EMBL" id="DWUP01000095">
    <property type="protein sequence ID" value="HJD52987.1"/>
    <property type="molecule type" value="Genomic_DNA"/>
</dbReference>
<sequence length="164" mass="18103">MKNSFLLLLALSVLPFMVSCDNDNEPEVTVPNPPNQEDEVPGAISVEEDVLSFDMADRAIVFATDTLVCDTAESGALLVSFSLRDSVIMADIPYITALSSKVYNELVLVSFGDSHYLYDGYPSLSSLGGGAEVNEALRRENFERHRAGWEQFVAYLREEGRLSE</sequence>
<feature type="chain" id="PRO_5038604895" evidence="1">
    <location>
        <begin position="22"/>
        <end position="164"/>
    </location>
</feature>
<gene>
    <name evidence="2" type="ORF">IAA93_04605</name>
</gene>
<evidence type="ECO:0000313" key="3">
    <source>
        <dbReference type="Proteomes" id="UP000787625"/>
    </source>
</evidence>
<dbReference type="PROSITE" id="PS51257">
    <property type="entry name" value="PROKAR_LIPOPROTEIN"/>
    <property type="match status" value="1"/>
</dbReference>
<proteinExistence type="predicted"/>
<accession>A0A9D2ZUE3</accession>
<feature type="signal peptide" evidence="1">
    <location>
        <begin position="1"/>
        <end position="21"/>
    </location>
</feature>
<dbReference type="Proteomes" id="UP000787625">
    <property type="component" value="Unassembled WGS sequence"/>
</dbReference>
<evidence type="ECO:0000313" key="2">
    <source>
        <dbReference type="EMBL" id="HJD52987.1"/>
    </source>
</evidence>
<name>A0A9D2ZUE3_9BACT</name>
<organism evidence="2 3">
    <name type="scientific">Candidatus Avibacteroides avistercoris</name>
    <dbReference type="NCBI Taxonomy" id="2840690"/>
    <lineage>
        <taxon>Bacteria</taxon>
        <taxon>Pseudomonadati</taxon>
        <taxon>Bacteroidota</taxon>
        <taxon>Bacteroidia</taxon>
        <taxon>Bacteroidales</taxon>
        <taxon>Bacteroidaceae</taxon>
        <taxon>Bacteroidaceae incertae sedis</taxon>
        <taxon>Candidatus Avibacteroides</taxon>
    </lineage>
</organism>
<protein>
    <submittedName>
        <fullName evidence="2">Uncharacterized protein</fullName>
    </submittedName>
</protein>
<dbReference type="AlphaFoldDB" id="A0A9D2ZUE3"/>